<protein>
    <submittedName>
        <fullName evidence="2">Uncharacterized protein</fullName>
    </submittedName>
</protein>
<organism evidence="2 3">
    <name type="scientific">Toxoplasma gondii FOU</name>
    <dbReference type="NCBI Taxonomy" id="943167"/>
    <lineage>
        <taxon>Eukaryota</taxon>
        <taxon>Sar</taxon>
        <taxon>Alveolata</taxon>
        <taxon>Apicomplexa</taxon>
        <taxon>Conoidasida</taxon>
        <taxon>Coccidia</taxon>
        <taxon>Eucoccidiorida</taxon>
        <taxon>Eimeriorina</taxon>
        <taxon>Sarcocystidae</taxon>
        <taxon>Toxoplasma</taxon>
    </lineage>
</organism>
<dbReference type="Proteomes" id="UP000028838">
    <property type="component" value="Unassembled WGS sequence"/>
</dbReference>
<feature type="compositionally biased region" description="Low complexity" evidence="1">
    <location>
        <begin position="190"/>
        <end position="199"/>
    </location>
</feature>
<accession>A0A086LDI2</accession>
<feature type="compositionally biased region" description="Basic and acidic residues" evidence="1">
    <location>
        <begin position="177"/>
        <end position="187"/>
    </location>
</feature>
<dbReference type="VEuPathDB" id="ToxoDB:TGFOU_285300"/>
<dbReference type="EMBL" id="AEYH02000490">
    <property type="protein sequence ID" value="KFG54700.1"/>
    <property type="molecule type" value="Genomic_DNA"/>
</dbReference>
<gene>
    <name evidence="2" type="ORF">TGFOU_285300</name>
</gene>
<evidence type="ECO:0000313" key="2">
    <source>
        <dbReference type="EMBL" id="KFG54700.1"/>
    </source>
</evidence>
<sequence length="296" mass="33971">MKRSIYSNAERLQILRDTDNFCVKDAARMAGVTTFTIRHWRRNRTKYLSGPPDERRCVEIVPLAQFEAAVIQMLEGQKGRRMRCSHQELIRKVKSLSKQYRLRKGIDLLSWIDRFMQRQRPSLKNKLLCNGAAARIPKEPRSTKNVATRLSIKPVKRRVLQPPETLTRMVLRRRMPSGKEELDREPSEPDPTTDTPRSESLSDILLGIADAVSLLSSPLPTHEELVKLEQESNQERRNERFDENSLSPNDIVRDLHCTDASASFTSSPWPFVSVAPDPWTHSSSTCSCLCRYQTGN</sequence>
<evidence type="ECO:0000313" key="3">
    <source>
        <dbReference type="Proteomes" id="UP000028838"/>
    </source>
</evidence>
<reference evidence="2 3" key="1">
    <citation type="submission" date="2014-07" db="EMBL/GenBank/DDBJ databases">
        <authorList>
            <person name="Sibley D."/>
            <person name="Venepally P."/>
            <person name="Karamycheva S."/>
            <person name="Hadjithomas M."/>
            <person name="Khan A."/>
            <person name="Brunk B."/>
            <person name="Roos D."/>
            <person name="Caler E."/>
            <person name="Lorenzi H."/>
        </authorList>
    </citation>
    <scope>NUCLEOTIDE SEQUENCE [LARGE SCALE GENOMIC DNA]</scope>
    <source>
        <strain evidence="2 3">FOU</strain>
    </source>
</reference>
<dbReference type="OrthoDB" id="330647at2759"/>
<dbReference type="AlphaFoldDB" id="A0A086LDI2"/>
<proteinExistence type="predicted"/>
<name>A0A086LDI2_TOXGO</name>
<evidence type="ECO:0000256" key="1">
    <source>
        <dbReference type="SAM" id="MobiDB-lite"/>
    </source>
</evidence>
<feature type="region of interest" description="Disordered" evidence="1">
    <location>
        <begin position="170"/>
        <end position="199"/>
    </location>
</feature>
<comment type="caution">
    <text evidence="2">The sequence shown here is derived from an EMBL/GenBank/DDBJ whole genome shotgun (WGS) entry which is preliminary data.</text>
</comment>